<evidence type="ECO:0000256" key="8">
    <source>
        <dbReference type="ARBA" id="ARBA00023136"/>
    </source>
</evidence>
<evidence type="ECO:0000256" key="9">
    <source>
        <dbReference type="ARBA" id="ARBA00023237"/>
    </source>
</evidence>
<keyword evidence="5 10" id="KW-0812">Transmembrane</keyword>
<dbReference type="SMART" id="SM00965">
    <property type="entry name" value="STN"/>
    <property type="match status" value="1"/>
</dbReference>
<evidence type="ECO:0000256" key="6">
    <source>
        <dbReference type="ARBA" id="ARBA00023004"/>
    </source>
</evidence>
<sequence length="1127" mass="125561">MLWYVFFMKYILLNQLINNFWIKGEYSNLMRSPFSNWGKIKLGSSCMRAQKKNALSKWKIIEIVVSFIFSLIVFSNQAISAENDEKLDFNIPKQTAFLSLIQFAEQADITFMFPVANIENVETNLVVGKYTSSEALELLLEGTELEVISDEKGKISIFVDPSFERHNMFNHKKSKIAASVFAVLSTVANAQVATSDTTSHEEANTQEVEVISVSGIRQSLTAVADFKKNSNFIQDSIVAEDIGKFPDANVAESLQRISGVSIDRSGGEGQQITVRGFGPQFNTVLVNGRRMASDAEGRAFNFDLLSAELIGSVDVFKTSSVALQEGGIGSTINLKTQRPLDIGKFKAVVSAKGAYEDKSNEVTPNLFGFISNTFADDKVGVLLSISHQERKATLDSSITSWSPDSQRFDPWVIGEDDLWRFADGQGNGVGNYVYQRQHNFMRTEEDRTRTGYTGTVQFAISDDMTLTFDGMYTDFDIKTQAISRISHRNKNDLHNMLVDENNVVTRYDMIEGPMNVYQARNRPATAGQFGANLEWFINDQLSANVDISTSSSENPAAGKDYYVVVRASDKLQRIDNSQGTDAPLQTNFNFTPSSTDLNGDGLVNQFDYVLGEPVEVADVNDQASWFGQREGFTFEDDIDEAKIDIKWLPDHEYLTQVTFGAIASSQEKTRVNKRSPDPQFYLLNRVPLPASLFTSVNRQDFLSAANGDFANDSVYFDPEALLAYYSQPETLVLRDELNGLAPGTSAATFQSYDAIVDPSRSYNVQEDILSAYVNAMFEFDVSSMPLTINAGLRFTDTSVDSTGANRVFLDLAPAGTTGDVLISTLGAPEEVTASADYRKWLPSVNAKLDVTDEIVLRAAYSKTLTRPDMTLLNPAPAFAQQVRLSSLEATAGNPDLSPFLANNYDVSFEWYYNQTSYLTVGYFRKDIDGFIVSGIAREPVTLSEPNSLDLITEDRSNIDGNTIYFDITRPRNLEKTSVDGFEIGFQHTFDSLPGLLKYVGFSANLTFVSAEDEFDVNVIDNNIALPGLGDSQNIVLFYDDTKIEARIAYNNREEFFTRLQGVEPWFTEQYDQIDARVAYNITKDIQVFVEGTNLTDSFTRQHGRYDSQFLSLESSGPRYAMGVRASF</sequence>
<dbReference type="SUPFAM" id="SSF56935">
    <property type="entry name" value="Porins"/>
    <property type="match status" value="1"/>
</dbReference>
<dbReference type="Gene3D" id="2.170.130.10">
    <property type="entry name" value="TonB-dependent receptor, plug domain"/>
    <property type="match status" value="1"/>
</dbReference>
<comment type="similarity">
    <text evidence="10 11">Belongs to the TonB-dependent receptor family.</text>
</comment>
<dbReference type="Gene3D" id="3.55.50.30">
    <property type="match status" value="1"/>
</dbReference>
<reference evidence="13 14" key="1">
    <citation type="submission" date="2019-12" db="EMBL/GenBank/DDBJ databases">
        <title>Genome sequencing and assembly of endphytes of Porphyra tenera.</title>
        <authorList>
            <person name="Park J.M."/>
            <person name="Shin R."/>
            <person name="Jo S.H."/>
        </authorList>
    </citation>
    <scope>NUCLEOTIDE SEQUENCE [LARGE SCALE GENOMIC DNA]</scope>
    <source>
        <strain evidence="13 14">GPM4</strain>
    </source>
</reference>
<evidence type="ECO:0000256" key="5">
    <source>
        <dbReference type="ARBA" id="ARBA00022692"/>
    </source>
</evidence>
<protein>
    <submittedName>
        <fullName evidence="13">Vitamin B12 transporter BtuB</fullName>
    </submittedName>
</protein>
<dbReference type="Gene3D" id="2.40.170.20">
    <property type="entry name" value="TonB-dependent receptor, beta-barrel domain"/>
    <property type="match status" value="1"/>
</dbReference>
<dbReference type="NCBIfam" id="TIGR01782">
    <property type="entry name" value="TonB-Xanth-Caul"/>
    <property type="match status" value="1"/>
</dbReference>
<dbReference type="Proteomes" id="UP000464524">
    <property type="component" value="Chromosome"/>
</dbReference>
<evidence type="ECO:0000313" key="14">
    <source>
        <dbReference type="Proteomes" id="UP000464524"/>
    </source>
</evidence>
<dbReference type="InterPro" id="IPR010104">
    <property type="entry name" value="TonB_rcpt_bac"/>
</dbReference>
<evidence type="ECO:0000259" key="12">
    <source>
        <dbReference type="SMART" id="SM00965"/>
    </source>
</evidence>
<evidence type="ECO:0000256" key="11">
    <source>
        <dbReference type="RuleBase" id="RU003357"/>
    </source>
</evidence>
<keyword evidence="3 10" id="KW-1134">Transmembrane beta strand</keyword>
<dbReference type="InterPro" id="IPR000531">
    <property type="entry name" value="Beta-barrel_TonB"/>
</dbReference>
<proteinExistence type="inferred from homology"/>
<evidence type="ECO:0000256" key="4">
    <source>
        <dbReference type="ARBA" id="ARBA00022496"/>
    </source>
</evidence>
<dbReference type="InterPro" id="IPR039426">
    <property type="entry name" value="TonB-dep_rcpt-like"/>
</dbReference>
<dbReference type="Pfam" id="PF00593">
    <property type="entry name" value="TonB_dep_Rec_b-barrel"/>
    <property type="match status" value="1"/>
</dbReference>
<comment type="subcellular location">
    <subcellularLocation>
        <location evidence="1 10">Cell outer membrane</location>
        <topology evidence="1 10">Multi-pass membrane protein</topology>
    </subcellularLocation>
</comment>
<name>A0A857JHV1_9ALTE</name>
<evidence type="ECO:0000313" key="13">
    <source>
        <dbReference type="EMBL" id="QHJ11609.1"/>
    </source>
</evidence>
<keyword evidence="9 10" id="KW-0998">Cell outer membrane</keyword>
<dbReference type="PROSITE" id="PS52016">
    <property type="entry name" value="TONB_DEPENDENT_REC_3"/>
    <property type="match status" value="1"/>
</dbReference>
<keyword evidence="4" id="KW-0406">Ion transport</keyword>
<dbReference type="PANTHER" id="PTHR40980:SF3">
    <property type="entry name" value="TONB-DEPENDENT RECEPTOR-LIKE BETA-BARREL DOMAIN-CONTAINING PROTEIN"/>
    <property type="match status" value="1"/>
</dbReference>
<dbReference type="Pfam" id="PF07715">
    <property type="entry name" value="Plug"/>
    <property type="match status" value="1"/>
</dbReference>
<feature type="domain" description="Secretin/TonB short N-terminal" evidence="12">
    <location>
        <begin position="109"/>
        <end position="160"/>
    </location>
</feature>
<keyword evidence="7 11" id="KW-0798">TonB box</keyword>
<dbReference type="GO" id="GO:0009279">
    <property type="term" value="C:cell outer membrane"/>
    <property type="evidence" value="ECO:0007669"/>
    <property type="project" value="UniProtKB-SubCell"/>
</dbReference>
<keyword evidence="8 10" id="KW-0472">Membrane</keyword>
<evidence type="ECO:0000256" key="3">
    <source>
        <dbReference type="ARBA" id="ARBA00022452"/>
    </source>
</evidence>
<dbReference type="KEGG" id="pmes:FX988_01843"/>
<evidence type="ECO:0000256" key="1">
    <source>
        <dbReference type="ARBA" id="ARBA00004571"/>
    </source>
</evidence>
<dbReference type="AlphaFoldDB" id="A0A857JHV1"/>
<keyword evidence="14" id="KW-1185">Reference proteome</keyword>
<keyword evidence="2 10" id="KW-0813">Transport</keyword>
<accession>A0A857JHV1</accession>
<dbReference type="GO" id="GO:0006826">
    <property type="term" value="P:iron ion transport"/>
    <property type="evidence" value="ECO:0007669"/>
    <property type="project" value="UniProtKB-KW"/>
</dbReference>
<dbReference type="PANTHER" id="PTHR40980">
    <property type="entry name" value="PLUG DOMAIN-CONTAINING PROTEIN"/>
    <property type="match status" value="1"/>
</dbReference>
<keyword evidence="6" id="KW-0408">Iron</keyword>
<dbReference type="InterPro" id="IPR036942">
    <property type="entry name" value="Beta-barrel_TonB_sf"/>
</dbReference>
<evidence type="ECO:0000256" key="7">
    <source>
        <dbReference type="ARBA" id="ARBA00023077"/>
    </source>
</evidence>
<dbReference type="InterPro" id="IPR037066">
    <property type="entry name" value="Plug_dom_sf"/>
</dbReference>
<organism evidence="13 14">
    <name type="scientific">Paraglaciecola mesophila</name>
    <dbReference type="NCBI Taxonomy" id="197222"/>
    <lineage>
        <taxon>Bacteria</taxon>
        <taxon>Pseudomonadati</taxon>
        <taxon>Pseudomonadota</taxon>
        <taxon>Gammaproteobacteria</taxon>
        <taxon>Alteromonadales</taxon>
        <taxon>Alteromonadaceae</taxon>
        <taxon>Paraglaciecola</taxon>
    </lineage>
</organism>
<dbReference type="EMBL" id="CP047656">
    <property type="protein sequence ID" value="QHJ11609.1"/>
    <property type="molecule type" value="Genomic_DNA"/>
</dbReference>
<gene>
    <name evidence="13" type="ORF">FX988_01843</name>
</gene>
<keyword evidence="4" id="KW-0410">Iron transport</keyword>
<dbReference type="InterPro" id="IPR012910">
    <property type="entry name" value="Plug_dom"/>
</dbReference>
<evidence type="ECO:0000256" key="10">
    <source>
        <dbReference type="PROSITE-ProRule" id="PRU01360"/>
    </source>
</evidence>
<evidence type="ECO:0000256" key="2">
    <source>
        <dbReference type="ARBA" id="ARBA00022448"/>
    </source>
</evidence>
<dbReference type="InterPro" id="IPR011662">
    <property type="entry name" value="Secretin/TonB_short_N"/>
</dbReference>